<feature type="domain" description="FAD-binding" evidence="3">
    <location>
        <begin position="12"/>
        <end position="196"/>
    </location>
</feature>
<dbReference type="InterPro" id="IPR002938">
    <property type="entry name" value="FAD-bd"/>
</dbReference>
<dbReference type="Pfam" id="PF01494">
    <property type="entry name" value="FAD_binding_3"/>
    <property type="match status" value="1"/>
</dbReference>
<evidence type="ECO:0000313" key="4">
    <source>
        <dbReference type="EMBL" id="MXQ68215.1"/>
    </source>
</evidence>
<sequence length="555" mass="62960">MAVAHPSEKITYDVIILGSGIAGTLLGTILARHGAKVLLLDAASHPRFAIGESTIPYTLVSIRTLAERYDVPELATIATFTGNTRAIGPRFGVKRHFGFLLHHEGQEQDPREANQFNTPKQLLHEAAHLFRQDTDSFLFNIAIARGCVARQNFLVTDIDFDDTGVSVAGRDGEYRGRYLVDASGFRSPVAQKFGLREDPCRFKHHSRSIWNHSLNVTPTDDLFDHPRRLTPPVPWYQGTVHHMFERGWAWVIGFDNNKVSRNPLCSVGMTVDPRYYPKPDNLSPEEDFYELAGRFPDIARQFEGMKPVREWTSTGRLQYSSSTTVGDRWLLLSHAAGFLDPLFSRGLSNTTEAVNVIAWRLLRAVKDGDFSADRFAYVDKLQQGLFDYNDSLVNSAFISWTDYDLWSAVFRMWTTGANSGVLRLQRALSKYRADGREQHLLDLEKAAYPGLYWPDHDGFAELYETMVKQCEAVEAGATTPREAADLLYDRLQSAPFVPKHFGFVERDVQFLHPDPVKFLRMLNWARKHGDPDTYDMIAVNGREVVKARLKGRKLF</sequence>
<dbReference type="PANTHER" id="PTHR43747:SF5">
    <property type="entry name" value="FAD-BINDING DOMAIN-CONTAINING PROTEIN"/>
    <property type="match status" value="1"/>
</dbReference>
<organism evidence="4 5">
    <name type="scientific">Actinomadura rayongensis</name>
    <dbReference type="NCBI Taxonomy" id="1429076"/>
    <lineage>
        <taxon>Bacteria</taxon>
        <taxon>Bacillati</taxon>
        <taxon>Actinomycetota</taxon>
        <taxon>Actinomycetes</taxon>
        <taxon>Streptosporangiales</taxon>
        <taxon>Thermomonosporaceae</taxon>
        <taxon>Actinomadura</taxon>
    </lineage>
</organism>
<dbReference type="OrthoDB" id="103324at2"/>
<evidence type="ECO:0000256" key="1">
    <source>
        <dbReference type="ARBA" id="ARBA00023002"/>
    </source>
</evidence>
<evidence type="ECO:0000259" key="3">
    <source>
        <dbReference type="Pfam" id="PF01494"/>
    </source>
</evidence>
<dbReference type="PANTHER" id="PTHR43747">
    <property type="entry name" value="FAD-BINDING PROTEIN"/>
    <property type="match status" value="1"/>
</dbReference>
<dbReference type="RefSeq" id="WP_161106402.1">
    <property type="nucleotide sequence ID" value="NZ_JBHLYI010000014.1"/>
</dbReference>
<evidence type="ECO:0000313" key="5">
    <source>
        <dbReference type="Proteomes" id="UP000431901"/>
    </source>
</evidence>
<comment type="caution">
    <text evidence="4">The sequence shown here is derived from an EMBL/GenBank/DDBJ whole genome shotgun (WGS) entry which is preliminary data.</text>
</comment>
<accession>A0A6I4WIP3</accession>
<comment type="similarity">
    <text evidence="2">Belongs to the flavin-dependent halogenase family. Bacterial tryptophan halogenase subfamily.</text>
</comment>
<dbReference type="InterPro" id="IPR050816">
    <property type="entry name" value="Flavin-dep_Halogenase_NPB"/>
</dbReference>
<keyword evidence="5" id="KW-1185">Reference proteome</keyword>
<dbReference type="PRINTS" id="PR00420">
    <property type="entry name" value="RNGMNOXGNASE"/>
</dbReference>
<dbReference type="Proteomes" id="UP000431901">
    <property type="component" value="Unassembled WGS sequence"/>
</dbReference>
<dbReference type="EMBL" id="WUTW01000011">
    <property type="protein sequence ID" value="MXQ68215.1"/>
    <property type="molecule type" value="Genomic_DNA"/>
</dbReference>
<name>A0A6I4WIP3_9ACTN</name>
<gene>
    <name evidence="4" type="ORF">GQ466_29785</name>
</gene>
<dbReference type="SUPFAM" id="SSF51905">
    <property type="entry name" value="FAD/NAD(P)-binding domain"/>
    <property type="match status" value="1"/>
</dbReference>
<proteinExistence type="inferred from homology"/>
<reference evidence="4 5" key="1">
    <citation type="submission" date="2019-12" db="EMBL/GenBank/DDBJ databases">
        <title>Nocardia macrotermitis sp. nov. and Nocardia aurantia sp. nov., isolated from the gut of the fungus growing-termite Macrotermes natalensis.</title>
        <authorList>
            <person name="Christine B."/>
            <person name="Rene B."/>
        </authorList>
    </citation>
    <scope>NUCLEOTIDE SEQUENCE [LARGE SCALE GENOMIC DNA]</scope>
    <source>
        <strain evidence="4 5">DSM 102126</strain>
    </source>
</reference>
<dbReference type="Gene3D" id="3.50.50.60">
    <property type="entry name" value="FAD/NAD(P)-binding domain"/>
    <property type="match status" value="1"/>
</dbReference>
<dbReference type="AlphaFoldDB" id="A0A6I4WIP3"/>
<dbReference type="GO" id="GO:0071949">
    <property type="term" value="F:FAD binding"/>
    <property type="evidence" value="ECO:0007669"/>
    <property type="project" value="InterPro"/>
</dbReference>
<protein>
    <submittedName>
        <fullName evidence="4">FAD-dependent oxidoreductase</fullName>
    </submittedName>
</protein>
<dbReference type="InterPro" id="IPR036188">
    <property type="entry name" value="FAD/NAD-bd_sf"/>
</dbReference>
<dbReference type="GO" id="GO:0016491">
    <property type="term" value="F:oxidoreductase activity"/>
    <property type="evidence" value="ECO:0007669"/>
    <property type="project" value="UniProtKB-KW"/>
</dbReference>
<evidence type="ECO:0000256" key="2">
    <source>
        <dbReference type="ARBA" id="ARBA00038396"/>
    </source>
</evidence>
<keyword evidence="1" id="KW-0560">Oxidoreductase</keyword>